<dbReference type="InterPro" id="IPR009061">
    <property type="entry name" value="DNA-bd_dom_put_sf"/>
</dbReference>
<proteinExistence type="predicted"/>
<accession>A0ABT0KVD5</accession>
<dbReference type="EMBL" id="JAKIKU010000015">
    <property type="protein sequence ID" value="MCL1047531.1"/>
    <property type="molecule type" value="Genomic_DNA"/>
</dbReference>
<protein>
    <submittedName>
        <fullName evidence="1">HTH domain-containing protein</fullName>
    </submittedName>
</protein>
<keyword evidence="2" id="KW-1185">Reference proteome</keyword>
<name>A0ABT0KVD5_9GAMM</name>
<sequence length="68" mass="7734">MTSTLKLKGTVQVDFQPLITIKQMSKKLDISRSTLYRRVKAGLVIAPVKRNNRTIGWDPELIQAYTTT</sequence>
<dbReference type="Proteomes" id="UP001202134">
    <property type="component" value="Unassembled WGS sequence"/>
</dbReference>
<evidence type="ECO:0000313" key="2">
    <source>
        <dbReference type="Proteomes" id="UP001202134"/>
    </source>
</evidence>
<dbReference type="SUPFAM" id="SSF46955">
    <property type="entry name" value="Putative DNA-binding domain"/>
    <property type="match status" value="1"/>
</dbReference>
<comment type="caution">
    <text evidence="1">The sequence shown here is derived from an EMBL/GenBank/DDBJ whole genome shotgun (WGS) entry which is preliminary data.</text>
</comment>
<reference evidence="1 2" key="1">
    <citation type="submission" date="2022-01" db="EMBL/GenBank/DDBJ databases">
        <title>Whole genome-based taxonomy of the Shewanellaceae.</title>
        <authorList>
            <person name="Martin-Rodriguez A.J."/>
        </authorList>
    </citation>
    <scope>NUCLEOTIDE SEQUENCE [LARGE SCALE GENOMIC DNA]</scope>
    <source>
        <strain evidence="1 2">DSM 24955</strain>
    </source>
</reference>
<dbReference type="RefSeq" id="WP_248956859.1">
    <property type="nucleotide sequence ID" value="NZ_JAKIKU010000015.1"/>
</dbReference>
<evidence type="ECO:0000313" key="1">
    <source>
        <dbReference type="EMBL" id="MCL1047531.1"/>
    </source>
</evidence>
<gene>
    <name evidence="1" type="ORF">L2737_19705</name>
</gene>
<organism evidence="1 2">
    <name type="scientific">Shewanella electrodiphila</name>
    <dbReference type="NCBI Taxonomy" id="934143"/>
    <lineage>
        <taxon>Bacteria</taxon>
        <taxon>Pseudomonadati</taxon>
        <taxon>Pseudomonadota</taxon>
        <taxon>Gammaproteobacteria</taxon>
        <taxon>Alteromonadales</taxon>
        <taxon>Shewanellaceae</taxon>
        <taxon>Shewanella</taxon>
    </lineage>
</organism>